<evidence type="ECO:0000313" key="2">
    <source>
        <dbReference type="EMBL" id="SOQ48727.1"/>
    </source>
</evidence>
<proteinExistence type="predicted"/>
<feature type="compositionally biased region" description="Polar residues" evidence="1">
    <location>
        <begin position="390"/>
        <end position="403"/>
    </location>
</feature>
<feature type="region of interest" description="Disordered" evidence="1">
    <location>
        <begin position="385"/>
        <end position="404"/>
    </location>
</feature>
<reference evidence="2" key="1">
    <citation type="submission" date="2016-07" db="EMBL/GenBank/DDBJ databases">
        <authorList>
            <person name="Bretaudeau A."/>
        </authorList>
    </citation>
    <scope>NUCLEOTIDE SEQUENCE</scope>
    <source>
        <strain evidence="2">Rice</strain>
        <tissue evidence="2">Whole body</tissue>
    </source>
</reference>
<evidence type="ECO:0000256" key="1">
    <source>
        <dbReference type="SAM" id="MobiDB-lite"/>
    </source>
</evidence>
<sequence length="465" mass="50410">MTSAAFNDSRGSVRLLLTKNHPVPTPAFRTGAPVNPLAIAAAHGHLKHQRRYKCIAALLGVGNLRVVGKSGIWKIGNASGNLTHITKHNASVVSPGKRADGSPDGKPSPPPMDTRNTRGVTGLLEVRNLRVIGELGIWEIGKAGNWASGNLTHTTQALFHIGHQPFWAPSVVVWSGDKLPLLAVRRPALTVAGDRHAIPDARTGSKSAFPPEMCVLCFFLWGENHPMTSPALGEARGSVRLLLTKNHPVPSPAFRAGAQVVTAPEKCYATLLCVWLPPIIFIGAHSLALVETDLANTNIRTRLPRWSSGRKCDCRTMGLGFDSRVGRMRLPEVQLSPFPIFLIPDYPTTFKFLTPKNWQRTCNASGVSGFHGRQRLLIIRGKRAGGLPNDKQSSPPVEAQNTKEVSDEMFDRKYDCRTGGLGFDSRVGQSITGLVSVFRKFLSGSTESDNVSNMAIGSPPITWDL</sequence>
<gene>
    <name evidence="2" type="ORF">SFRICE_020710</name>
</gene>
<dbReference type="EMBL" id="ODYU01006673">
    <property type="protein sequence ID" value="SOQ48727.1"/>
    <property type="molecule type" value="Genomic_DNA"/>
</dbReference>
<organism evidence="2">
    <name type="scientific">Spodoptera frugiperda</name>
    <name type="common">Fall armyworm</name>
    <dbReference type="NCBI Taxonomy" id="7108"/>
    <lineage>
        <taxon>Eukaryota</taxon>
        <taxon>Metazoa</taxon>
        <taxon>Ecdysozoa</taxon>
        <taxon>Arthropoda</taxon>
        <taxon>Hexapoda</taxon>
        <taxon>Insecta</taxon>
        <taxon>Pterygota</taxon>
        <taxon>Neoptera</taxon>
        <taxon>Endopterygota</taxon>
        <taxon>Lepidoptera</taxon>
        <taxon>Glossata</taxon>
        <taxon>Ditrysia</taxon>
        <taxon>Noctuoidea</taxon>
        <taxon>Noctuidae</taxon>
        <taxon>Amphipyrinae</taxon>
        <taxon>Spodoptera</taxon>
    </lineage>
</organism>
<dbReference type="AlphaFoldDB" id="A0A2H1W6Q4"/>
<accession>A0A2H1W6Q4</accession>
<feature type="region of interest" description="Disordered" evidence="1">
    <location>
        <begin position="90"/>
        <end position="119"/>
    </location>
</feature>
<name>A0A2H1W6Q4_SPOFR</name>
<protein>
    <submittedName>
        <fullName evidence="2">SFRICE_020710</fullName>
    </submittedName>
</protein>